<evidence type="ECO:0000313" key="3">
    <source>
        <dbReference type="RefSeq" id="XP_013403173.1"/>
    </source>
</evidence>
<dbReference type="RefSeq" id="XP_013403173.1">
    <property type="nucleotide sequence ID" value="XM_013547719.1"/>
</dbReference>
<dbReference type="InterPro" id="IPR036770">
    <property type="entry name" value="Ankyrin_rpt-contain_sf"/>
</dbReference>
<dbReference type="Proteomes" id="UP000085678">
    <property type="component" value="Unplaced"/>
</dbReference>
<organism evidence="2 3">
    <name type="scientific">Lingula anatina</name>
    <name type="common">Brachiopod</name>
    <name type="synonym">Lingula unguis</name>
    <dbReference type="NCBI Taxonomy" id="7574"/>
    <lineage>
        <taxon>Eukaryota</taxon>
        <taxon>Metazoa</taxon>
        <taxon>Spiralia</taxon>
        <taxon>Lophotrochozoa</taxon>
        <taxon>Brachiopoda</taxon>
        <taxon>Linguliformea</taxon>
        <taxon>Lingulata</taxon>
        <taxon>Lingulida</taxon>
        <taxon>Linguloidea</taxon>
        <taxon>Lingulidae</taxon>
        <taxon>Lingula</taxon>
    </lineage>
</organism>
<dbReference type="PRINTS" id="PR01415">
    <property type="entry name" value="ANKYRIN"/>
</dbReference>
<keyword evidence="1" id="KW-0040">ANK repeat</keyword>
<evidence type="ECO:0000313" key="2">
    <source>
        <dbReference type="Proteomes" id="UP000085678"/>
    </source>
</evidence>
<accession>A0A1S3IYT2</accession>
<dbReference type="SMART" id="SM00248">
    <property type="entry name" value="ANK"/>
    <property type="match status" value="5"/>
</dbReference>
<evidence type="ECO:0000256" key="1">
    <source>
        <dbReference type="PROSITE-ProRule" id="PRU00023"/>
    </source>
</evidence>
<proteinExistence type="predicted"/>
<protein>
    <submittedName>
        <fullName evidence="3">Uncharacterized protein LOC106168592 isoform X2</fullName>
    </submittedName>
</protein>
<dbReference type="InterPro" id="IPR002110">
    <property type="entry name" value="Ankyrin_rpt"/>
</dbReference>
<feature type="repeat" description="ANK" evidence="1">
    <location>
        <begin position="83"/>
        <end position="116"/>
    </location>
</feature>
<dbReference type="OrthoDB" id="432281at2759"/>
<gene>
    <name evidence="3" type="primary">LOC106168592</name>
</gene>
<dbReference type="GeneID" id="106168592"/>
<name>A0A1S3IYT2_LINAN</name>
<dbReference type="AlphaFoldDB" id="A0A1S3IYT2"/>
<dbReference type="PROSITE" id="PS50088">
    <property type="entry name" value="ANK_REPEAT"/>
    <property type="match status" value="1"/>
</dbReference>
<dbReference type="PROSITE" id="PS50297">
    <property type="entry name" value="ANK_REP_REGION"/>
    <property type="match status" value="1"/>
</dbReference>
<dbReference type="PANTHER" id="PTHR24118">
    <property type="entry name" value="POTE ANKYRIN DOMAIN"/>
    <property type="match status" value="1"/>
</dbReference>
<reference evidence="3" key="1">
    <citation type="submission" date="2025-08" db="UniProtKB">
        <authorList>
            <consortium name="RefSeq"/>
        </authorList>
    </citation>
    <scope>IDENTIFICATION</scope>
    <source>
        <tissue evidence="3">Gonads</tissue>
    </source>
</reference>
<dbReference type="PANTHER" id="PTHR24118:SF99">
    <property type="entry name" value="POTE ANKYRIN DOMAIN FAMILY MEMBER 3C-RELATED"/>
    <property type="match status" value="1"/>
</dbReference>
<dbReference type="SUPFAM" id="SSF48403">
    <property type="entry name" value="Ankyrin repeat"/>
    <property type="match status" value="2"/>
</dbReference>
<dbReference type="Gene3D" id="1.25.40.20">
    <property type="entry name" value="Ankyrin repeat-containing domain"/>
    <property type="match status" value="2"/>
</dbReference>
<sequence length="541" mass="61868">MKPMCCRGDPALFKTHMDLMVTNSTDWTRLHALTTPAKGLDINRKNKAGQTCLIYILTSWGNKHEEQIYSLVNAGIDVNATWDGNTALHYAAYPGTDECLVESLLRSGADATIKNKKGRIAKDYALRSKRQEVIQIFEKYEPDLWTAVRNNDEARVRKMVMEYWCNVNISRGSKTLMQLATQLGHTSILRILEDGRERQEVYFAVLEQNPRRLAEVLQAKPYNARFTDTSYRGHTPLSLSILKAHQKDELYLPAILLHGGASPNEYIFDERFAIHGKTCMQLAISTCLRLAPRIWQLLEYGGDPAIKTQDGLNSRDLARINPTEEFERTLDEHVLNLILTQNVKEIRRLFENGYYYLNVYHADKSAQEYARDFANREMLALLESAETALANIDSERSLYPPHDKTTDLYRMHLVLQYSKLVEAIVHGDTEAAKRIFIDGRIKANEFRDMIHRQSPLYLALLYGRWGIACVLVYHGESWDDVHQWGNTKGTVMSCSQYAETQGYKKFSRNAQGVSKGERDLSLECDSTPRSTLEHLLTLGTF</sequence>
<dbReference type="Pfam" id="PF12796">
    <property type="entry name" value="Ank_2"/>
    <property type="match status" value="1"/>
</dbReference>
<keyword evidence="2" id="KW-1185">Reference proteome</keyword>